<feature type="transmembrane region" description="Helical" evidence="2">
    <location>
        <begin position="108"/>
        <end position="127"/>
    </location>
</feature>
<feature type="region of interest" description="Disordered" evidence="1">
    <location>
        <begin position="1"/>
        <end position="23"/>
    </location>
</feature>
<feature type="domain" description="DUF6234" evidence="3">
    <location>
        <begin position="31"/>
        <end position="135"/>
    </location>
</feature>
<keyword evidence="2" id="KW-1133">Transmembrane helix</keyword>
<dbReference type="InterPro" id="IPR046201">
    <property type="entry name" value="DUF6234"/>
</dbReference>
<keyword evidence="2" id="KW-0472">Membrane</keyword>
<protein>
    <submittedName>
        <fullName evidence="4">DUF6234 family protein</fullName>
    </submittedName>
</protein>
<feature type="transmembrane region" description="Helical" evidence="2">
    <location>
        <begin position="81"/>
        <end position="101"/>
    </location>
</feature>
<evidence type="ECO:0000259" key="3">
    <source>
        <dbReference type="Pfam" id="PF19747"/>
    </source>
</evidence>
<dbReference type="Proteomes" id="UP001601422">
    <property type="component" value="Unassembled WGS sequence"/>
</dbReference>
<keyword evidence="5" id="KW-1185">Reference proteome</keyword>
<evidence type="ECO:0000256" key="1">
    <source>
        <dbReference type="SAM" id="MobiDB-lite"/>
    </source>
</evidence>
<organism evidence="4 5">
    <name type="scientific">Streptomyces tibetensis</name>
    <dbReference type="NCBI Taxonomy" id="2382123"/>
    <lineage>
        <taxon>Bacteria</taxon>
        <taxon>Bacillati</taxon>
        <taxon>Actinomycetota</taxon>
        <taxon>Actinomycetes</taxon>
        <taxon>Kitasatosporales</taxon>
        <taxon>Streptomycetaceae</taxon>
        <taxon>Streptomyces</taxon>
    </lineage>
</organism>
<proteinExistence type="predicted"/>
<sequence length="154" mass="15999">MTDPASPRSPGLPQFRGDNVPPPRGRRRWLPLAGDIALAVGLLVLDGIGAVAAFLLGIDYSGWKPFDPGADNSDIALTPNWLYVGIAGGVMLLTAALLYRLRAIVSTCLQVLVGIAVLVAAVGGAQYDEHRGTRAATSEPGLSAHGETVSTTAR</sequence>
<keyword evidence="2" id="KW-0812">Transmembrane</keyword>
<evidence type="ECO:0000313" key="4">
    <source>
        <dbReference type="EMBL" id="MFF0004140.1"/>
    </source>
</evidence>
<name>A0ABW6MT24_9ACTN</name>
<reference evidence="4 5" key="1">
    <citation type="submission" date="2024-10" db="EMBL/GenBank/DDBJ databases">
        <title>The Natural Products Discovery Center: Release of the First 8490 Sequenced Strains for Exploring Actinobacteria Biosynthetic Diversity.</title>
        <authorList>
            <person name="Kalkreuter E."/>
            <person name="Kautsar S.A."/>
            <person name="Yang D."/>
            <person name="Bader C.D."/>
            <person name="Teijaro C.N."/>
            <person name="Fluegel L."/>
            <person name="Davis C.M."/>
            <person name="Simpson J.R."/>
            <person name="Lauterbach L."/>
            <person name="Steele A.D."/>
            <person name="Gui C."/>
            <person name="Meng S."/>
            <person name="Li G."/>
            <person name="Viehrig K."/>
            <person name="Ye F."/>
            <person name="Su P."/>
            <person name="Kiefer A.F."/>
            <person name="Nichols A."/>
            <person name="Cepeda A.J."/>
            <person name="Yan W."/>
            <person name="Fan B."/>
            <person name="Jiang Y."/>
            <person name="Adhikari A."/>
            <person name="Zheng C.-J."/>
            <person name="Schuster L."/>
            <person name="Cowan T.M."/>
            <person name="Smanski M.J."/>
            <person name="Chevrette M.G."/>
            <person name="De Carvalho L.P.S."/>
            <person name="Shen B."/>
        </authorList>
    </citation>
    <scope>NUCLEOTIDE SEQUENCE [LARGE SCALE GENOMIC DNA]</scope>
    <source>
        <strain evidence="4 5">NPDC005497</strain>
    </source>
</reference>
<feature type="region of interest" description="Disordered" evidence="1">
    <location>
        <begin position="132"/>
        <end position="154"/>
    </location>
</feature>
<feature type="transmembrane region" description="Helical" evidence="2">
    <location>
        <begin position="36"/>
        <end position="58"/>
    </location>
</feature>
<dbReference type="RefSeq" id="WP_362046694.1">
    <property type="nucleotide sequence ID" value="NZ_JBEXVS010000043.1"/>
</dbReference>
<dbReference type="EMBL" id="JBIAJP010000002">
    <property type="protein sequence ID" value="MFF0004140.1"/>
    <property type="molecule type" value="Genomic_DNA"/>
</dbReference>
<accession>A0ABW6MT24</accession>
<dbReference type="Pfam" id="PF19747">
    <property type="entry name" value="DUF6234"/>
    <property type="match status" value="1"/>
</dbReference>
<evidence type="ECO:0000256" key="2">
    <source>
        <dbReference type="SAM" id="Phobius"/>
    </source>
</evidence>
<gene>
    <name evidence="4" type="ORF">ACFYQT_11960</name>
</gene>
<comment type="caution">
    <text evidence="4">The sequence shown here is derived from an EMBL/GenBank/DDBJ whole genome shotgun (WGS) entry which is preliminary data.</text>
</comment>
<evidence type="ECO:0000313" key="5">
    <source>
        <dbReference type="Proteomes" id="UP001601422"/>
    </source>
</evidence>